<accession>A0ACC1U0C7</accession>
<name>A0ACC1U0C7_9AGAR</name>
<keyword evidence="2" id="KW-1185">Reference proteome</keyword>
<dbReference type="EMBL" id="MU795100">
    <property type="protein sequence ID" value="KAJ3810475.1"/>
    <property type="molecule type" value="Genomic_DNA"/>
</dbReference>
<reference evidence="1" key="1">
    <citation type="submission" date="2022-09" db="EMBL/GenBank/DDBJ databases">
        <title>A Global Phylogenomic Analysis of the Shiitake Genus Lentinula.</title>
        <authorList>
            <consortium name="DOE Joint Genome Institute"/>
            <person name="Sierra-Patev S."/>
            <person name="Min B."/>
            <person name="Naranjo-Ortiz M."/>
            <person name="Looney B."/>
            <person name="Konkel Z."/>
            <person name="Slot J.C."/>
            <person name="Sakamoto Y."/>
            <person name="Steenwyk J.L."/>
            <person name="Rokas A."/>
            <person name="Carro J."/>
            <person name="Camarero S."/>
            <person name="Ferreira P."/>
            <person name="Molpeceres G."/>
            <person name="Ruiz-Duenas F.J."/>
            <person name="Serrano A."/>
            <person name="Henrissat B."/>
            <person name="Drula E."/>
            <person name="Hughes K.W."/>
            <person name="Mata J.L."/>
            <person name="Ishikawa N.K."/>
            <person name="Vargas-Isla R."/>
            <person name="Ushijima S."/>
            <person name="Smith C.A."/>
            <person name="Ahrendt S."/>
            <person name="Andreopoulos W."/>
            <person name="He G."/>
            <person name="Labutti K."/>
            <person name="Lipzen A."/>
            <person name="Ng V."/>
            <person name="Riley R."/>
            <person name="Sandor L."/>
            <person name="Barry K."/>
            <person name="Martinez A.T."/>
            <person name="Xiao Y."/>
            <person name="Gibbons J.G."/>
            <person name="Terashima K."/>
            <person name="Grigoriev I.V."/>
            <person name="Hibbett D.S."/>
        </authorList>
    </citation>
    <scope>NUCLEOTIDE SEQUENCE</scope>
    <source>
        <strain evidence="1">TMI1499</strain>
    </source>
</reference>
<evidence type="ECO:0000313" key="2">
    <source>
        <dbReference type="Proteomes" id="UP001163835"/>
    </source>
</evidence>
<gene>
    <name evidence="1" type="ORF">F5876DRAFT_65597</name>
</gene>
<comment type="caution">
    <text evidence="1">The sequence shown here is derived from an EMBL/GenBank/DDBJ whole genome shotgun (WGS) entry which is preliminary data.</text>
</comment>
<dbReference type="Proteomes" id="UP001163835">
    <property type="component" value="Unassembled WGS sequence"/>
</dbReference>
<organism evidence="1 2">
    <name type="scientific">Lentinula aff. lateritia</name>
    <dbReference type="NCBI Taxonomy" id="2804960"/>
    <lineage>
        <taxon>Eukaryota</taxon>
        <taxon>Fungi</taxon>
        <taxon>Dikarya</taxon>
        <taxon>Basidiomycota</taxon>
        <taxon>Agaricomycotina</taxon>
        <taxon>Agaricomycetes</taxon>
        <taxon>Agaricomycetidae</taxon>
        <taxon>Agaricales</taxon>
        <taxon>Marasmiineae</taxon>
        <taxon>Omphalotaceae</taxon>
        <taxon>Lentinula</taxon>
    </lineage>
</organism>
<protein>
    <submittedName>
        <fullName evidence="1">Uncharacterized protein</fullName>
    </submittedName>
</protein>
<proteinExistence type="predicted"/>
<evidence type="ECO:0000313" key="1">
    <source>
        <dbReference type="EMBL" id="KAJ3810475.1"/>
    </source>
</evidence>
<sequence>MICSSLSRPFTTRVLLLEVTFTTAPDNISSATHRLLSAAVNSSVSAPTSSLLAQATLQEHIKSGLLLPMFSNAALHPYPVQVPPMSSSLSMMPVYAVPITAATTATTPQPIQSIMNQKEHSTGFHKHWSGWPDGDVEFDVDWATFFASKELGVHWSYRSRGFKGGSIAASNWPEGLTRQSVNVKVSLLVILLRSQIEVVQVARWSSLYVAAHEIAQPLINPDRVAKEAHIVQNVLRGQHGASSEASDFFQKLRDFRAEHPDFILCAQVDPIGIISVASPWMRARFSELSQFTDDAVNRIVSDATHGFWKKRTDLLIISSVYNERLRCWTPGIFYYVDGATSEHYRRHFLAVNQIVVET</sequence>